<gene>
    <name evidence="2" type="ORF">ZIOFF_035130</name>
</gene>
<protein>
    <submittedName>
        <fullName evidence="2">Uncharacterized protein</fullName>
    </submittedName>
</protein>
<keyword evidence="3" id="KW-1185">Reference proteome</keyword>
<dbReference type="AlphaFoldDB" id="A0A8J5L715"/>
<accession>A0A8J5L715</accession>
<dbReference type="Proteomes" id="UP000734854">
    <property type="component" value="Unassembled WGS sequence"/>
</dbReference>
<dbReference type="PANTHER" id="PTHR47747">
    <property type="entry name" value="RIBONUCLEASE P PROTEIN SUBUNIT P38-LIKE PROTEIN"/>
    <property type="match status" value="1"/>
</dbReference>
<organism evidence="2 3">
    <name type="scientific">Zingiber officinale</name>
    <name type="common">Ginger</name>
    <name type="synonym">Amomum zingiber</name>
    <dbReference type="NCBI Taxonomy" id="94328"/>
    <lineage>
        <taxon>Eukaryota</taxon>
        <taxon>Viridiplantae</taxon>
        <taxon>Streptophyta</taxon>
        <taxon>Embryophyta</taxon>
        <taxon>Tracheophyta</taxon>
        <taxon>Spermatophyta</taxon>
        <taxon>Magnoliopsida</taxon>
        <taxon>Liliopsida</taxon>
        <taxon>Zingiberales</taxon>
        <taxon>Zingiberaceae</taxon>
        <taxon>Zingiber</taxon>
    </lineage>
</organism>
<dbReference type="PANTHER" id="PTHR47747:SF3">
    <property type="entry name" value="OS03G0853600 PROTEIN"/>
    <property type="match status" value="1"/>
</dbReference>
<evidence type="ECO:0000313" key="3">
    <source>
        <dbReference type="Proteomes" id="UP000734854"/>
    </source>
</evidence>
<keyword evidence="1" id="KW-0175">Coiled coil</keyword>
<dbReference type="EMBL" id="JACMSC010000010">
    <property type="protein sequence ID" value="KAG6502841.1"/>
    <property type="molecule type" value="Genomic_DNA"/>
</dbReference>
<feature type="coiled-coil region" evidence="1">
    <location>
        <begin position="114"/>
        <end position="148"/>
    </location>
</feature>
<reference evidence="2 3" key="1">
    <citation type="submission" date="2020-08" db="EMBL/GenBank/DDBJ databases">
        <title>Plant Genome Project.</title>
        <authorList>
            <person name="Zhang R.-G."/>
        </authorList>
    </citation>
    <scope>NUCLEOTIDE SEQUENCE [LARGE SCALE GENOMIC DNA]</scope>
    <source>
        <tissue evidence="2">Rhizome</tissue>
    </source>
</reference>
<proteinExistence type="predicted"/>
<evidence type="ECO:0000313" key="2">
    <source>
        <dbReference type="EMBL" id="KAG6502841.1"/>
    </source>
</evidence>
<comment type="caution">
    <text evidence="2">The sequence shown here is derived from an EMBL/GenBank/DDBJ whole genome shotgun (WGS) entry which is preliminary data.</text>
</comment>
<evidence type="ECO:0000256" key="1">
    <source>
        <dbReference type="SAM" id="Coils"/>
    </source>
</evidence>
<sequence length="428" mass="48015">MASKAIAVDKAVPIEGDKAETPPAETEASLFSSYIGLSFALFLGLLPKLSLSYVSSLQSRNRILATKLFEAEDQLRTLRSRGKEDAKANARVAEIFAGRRARWQQEDRRLLLRVDSAEAEISGLRARLEETERERADLNAALERLERDEMLEFMARKEGGGGGLDLVEDSGTGGGFTRVKVPEEKLLARNGKLVAIQQKKGAVHAFGRHETVDRSVYWMAGFQSYLMLDMMYDSLGTTNSMKHLVARRESPWKVDSESSGISTKLKLLEEELVYLEKVGTGDLSKITSLMRKQAKRYQSLAGKVDALGKKMRMNEPCDPTLTPEFRTQRQTEFLLEAFHLQNYASETRQKLSSVQAESIRRPLGDGLTAEAKSSARKSLDSVGNKFKEIQRSLQIWLARTMEDLEGILARDGSSRVREYCLSPFPFVY</sequence>
<name>A0A8J5L715_ZINOF</name>